<feature type="region of interest" description="Disordered" evidence="1">
    <location>
        <begin position="438"/>
        <end position="466"/>
    </location>
</feature>
<accession>A0A078L2H2</accession>
<keyword evidence="3" id="KW-1185">Reference proteome</keyword>
<organism evidence="2 3">
    <name type="scientific">Legionella massiliensis</name>
    <dbReference type="NCBI Taxonomy" id="1034943"/>
    <lineage>
        <taxon>Bacteria</taxon>
        <taxon>Pseudomonadati</taxon>
        <taxon>Pseudomonadota</taxon>
        <taxon>Gammaproteobacteria</taxon>
        <taxon>Legionellales</taxon>
        <taxon>Legionellaceae</taxon>
        <taxon>Legionella</taxon>
    </lineage>
</organism>
<dbReference type="EMBL" id="CCSB01000003">
    <property type="protein sequence ID" value="CDZ78198.1"/>
    <property type="molecule type" value="Genomic_DNA"/>
</dbReference>
<proteinExistence type="predicted"/>
<evidence type="ECO:0000313" key="3">
    <source>
        <dbReference type="Proteomes" id="UP000044071"/>
    </source>
</evidence>
<dbReference type="STRING" id="1034943.BN59_02506"/>
<sequence>MGRVKGTKGAPIKKTNFHGKDKANVSDLATSKSLVLLSIANSEYCATEFLEATAKQSVQEFGSTTFLIADEVYWHNLQPKDTEHLTTDELVALKNHACSLGDTYFNDNIKAFINLFDLETQEKLSALMQNSSVDEKINIINKEAINQQKHFEIVRWKTWTQQQVQDKNFDYQKEKGKLAELYSSVDSLSTSIDNAAKVFADRHKKEGGEALWLMRSKGYLTEESPAVVYLGALREYNFIIYPGDKLLPFQKTQDHFIVRKSSSDTAASSSAPINPNIQPNSSAQPYLIEVEHPQLFLNWLQPVFTRGISTEVAETKAASHTVSESPPPISVSEEASIDALTKTVLSFIKKETNLEGNAPSPSQFTFFGVKHPPASSGSSIAKSTVSIATEAASSSEPAEPPSDTFLETTRLLIPALAKLSPAERNDVVHFMEYVVNALNEKDKGRSQTPADSDTPPEEESRQSFRH</sequence>
<dbReference type="AlphaFoldDB" id="A0A078L2H2"/>
<protein>
    <submittedName>
        <fullName evidence="2">Uncharacterized protein</fullName>
    </submittedName>
</protein>
<reference evidence="2 3" key="1">
    <citation type="submission" date="2014-06" db="EMBL/GenBank/DDBJ databases">
        <authorList>
            <person name="Urmite Genomes Urmite Genomes"/>
        </authorList>
    </citation>
    <scope>NUCLEOTIDE SEQUENCE [LARGE SCALE GENOMIC DNA]</scope>
</reference>
<dbReference type="Proteomes" id="UP000044071">
    <property type="component" value="Unassembled WGS sequence"/>
</dbReference>
<dbReference type="OrthoDB" id="5653377at2"/>
<gene>
    <name evidence="2" type="ORF">BN59_02506</name>
</gene>
<dbReference type="eggNOG" id="ENOG502ZGC3">
    <property type="taxonomic scope" value="Bacteria"/>
</dbReference>
<name>A0A078L2H2_9GAMM</name>
<dbReference type="RefSeq" id="WP_043874731.1">
    <property type="nucleotide sequence ID" value="NZ_CCVW01000003.1"/>
</dbReference>
<evidence type="ECO:0000313" key="2">
    <source>
        <dbReference type="EMBL" id="CDZ78198.1"/>
    </source>
</evidence>
<evidence type="ECO:0000256" key="1">
    <source>
        <dbReference type="SAM" id="MobiDB-lite"/>
    </source>
</evidence>